<dbReference type="InterPro" id="IPR058108">
    <property type="entry name" value="CptIN-like"/>
</dbReference>
<dbReference type="InterPro" id="IPR053735">
    <property type="entry name" value="Type_III_TA_endoRNase"/>
</dbReference>
<reference evidence="1" key="1">
    <citation type="journal article" date="2021" name="PeerJ">
        <title>Extensive microbial diversity within the chicken gut microbiome revealed by metagenomics and culture.</title>
        <authorList>
            <person name="Gilroy R."/>
            <person name="Ravi A."/>
            <person name="Getino M."/>
            <person name="Pursley I."/>
            <person name="Horton D.L."/>
            <person name="Alikhan N.F."/>
            <person name="Baker D."/>
            <person name="Gharbi K."/>
            <person name="Hall N."/>
            <person name="Watson M."/>
            <person name="Adriaenssens E.M."/>
            <person name="Foster-Nyarko E."/>
            <person name="Jarju S."/>
            <person name="Secka A."/>
            <person name="Antonio M."/>
            <person name="Oren A."/>
            <person name="Chaudhuri R.R."/>
            <person name="La Ragione R."/>
            <person name="Hildebrand F."/>
            <person name="Pallen M.J."/>
        </authorList>
    </citation>
    <scope>NUCLEOTIDE SEQUENCE</scope>
    <source>
        <strain evidence="1">ChiHjej12B11-1927</strain>
    </source>
</reference>
<dbReference type="EMBL" id="DXFG01000298">
    <property type="protein sequence ID" value="HIX38774.1"/>
    <property type="molecule type" value="Genomic_DNA"/>
</dbReference>
<accession>A0A9D1VP11</accession>
<dbReference type="Proteomes" id="UP000824230">
    <property type="component" value="Unassembled WGS sequence"/>
</dbReference>
<evidence type="ECO:0000313" key="2">
    <source>
        <dbReference type="Proteomes" id="UP000824230"/>
    </source>
</evidence>
<dbReference type="NCBIfam" id="NF047359">
    <property type="entry name" value="CptIN"/>
    <property type="match status" value="1"/>
</dbReference>
<reference evidence="1" key="2">
    <citation type="submission" date="2021-04" db="EMBL/GenBank/DDBJ databases">
        <authorList>
            <person name="Gilroy R."/>
        </authorList>
    </citation>
    <scope>NUCLEOTIDE SEQUENCE</scope>
    <source>
        <strain evidence="1">ChiHjej12B11-1927</strain>
    </source>
</reference>
<organism evidence="1 2">
    <name type="scientific">Candidatus Blautia pullistercoris</name>
    <dbReference type="NCBI Taxonomy" id="2838499"/>
    <lineage>
        <taxon>Bacteria</taxon>
        <taxon>Bacillati</taxon>
        <taxon>Bacillota</taxon>
        <taxon>Clostridia</taxon>
        <taxon>Lachnospirales</taxon>
        <taxon>Lachnospiraceae</taxon>
        <taxon>Blautia</taxon>
    </lineage>
</organism>
<dbReference type="AlphaFoldDB" id="A0A9D1VP11"/>
<proteinExistence type="predicted"/>
<sequence length="166" mass="19587">MKKTGFYIIKDKFFEDMPDPYLKGNKAGNRTHYYCFEDTSIGIYWMIPLSSRIDKYRRIMERKEKAGKPCDIIHIVKLDDSRESAFLIQDMFPITEEYIEREYTIAGNHLMLTSEHTAREIERKARKVMGMLKRGVKFTPTQPDVMAILKKLKGRSQFNLSAEEFE</sequence>
<dbReference type="CDD" id="cd17492">
    <property type="entry name" value="toxin_CptN"/>
    <property type="match status" value="1"/>
</dbReference>
<protein>
    <submittedName>
        <fullName evidence="1">Uncharacterized protein</fullName>
    </submittedName>
</protein>
<evidence type="ECO:0000313" key="1">
    <source>
        <dbReference type="EMBL" id="HIX38774.1"/>
    </source>
</evidence>
<dbReference type="Gene3D" id="3.10.129.130">
    <property type="match status" value="1"/>
</dbReference>
<gene>
    <name evidence="1" type="ORF">H9738_13055</name>
</gene>
<comment type="caution">
    <text evidence="1">The sequence shown here is derived from an EMBL/GenBank/DDBJ whole genome shotgun (WGS) entry which is preliminary data.</text>
</comment>
<name>A0A9D1VP11_9FIRM</name>